<dbReference type="InterPro" id="IPR019110">
    <property type="entry name" value="Uncharacterised_RAQPRD"/>
</dbReference>
<dbReference type="AlphaFoldDB" id="A0A9E6TQ94"/>
<evidence type="ECO:0000313" key="2">
    <source>
        <dbReference type="EMBL" id="QXI26261.1"/>
    </source>
</evidence>
<dbReference type="Pfam" id="PF09686">
    <property type="entry name" value="Plasmid_RAQPRD"/>
    <property type="match status" value="1"/>
</dbReference>
<dbReference type="KEGG" id="pvw:HU752_020150"/>
<protein>
    <recommendedName>
        <fullName evidence="4">Conjugal transfer protein</fullName>
    </recommendedName>
</protein>
<evidence type="ECO:0000313" key="3">
    <source>
        <dbReference type="Proteomes" id="UP000634530"/>
    </source>
</evidence>
<accession>A0A9E6TQ94</accession>
<evidence type="ECO:0000256" key="1">
    <source>
        <dbReference type="SAM" id="MobiDB-lite"/>
    </source>
</evidence>
<gene>
    <name evidence="2" type="ORF">HU752_020150</name>
</gene>
<sequence length="109" mass="12247">MPLTMRHLRLIALSASFSADRVQAQPTDQERAHLEGLLRQLEVVMQQVQASAALPTDEQARYTFDYSRLSAELELVRQGIVEHLTPSRVQPSDLSELTGDYTQKTNPSP</sequence>
<dbReference type="EMBL" id="CP077093">
    <property type="protein sequence ID" value="QXI26261.1"/>
    <property type="molecule type" value="Genomic_DNA"/>
</dbReference>
<feature type="region of interest" description="Disordered" evidence="1">
    <location>
        <begin position="87"/>
        <end position="109"/>
    </location>
</feature>
<evidence type="ECO:0008006" key="4">
    <source>
        <dbReference type="Google" id="ProtNLM"/>
    </source>
</evidence>
<proteinExistence type="predicted"/>
<organism evidence="2 3">
    <name type="scientific">Pseudomonas vanderleydeniana</name>
    <dbReference type="NCBI Taxonomy" id="2745495"/>
    <lineage>
        <taxon>Bacteria</taxon>
        <taxon>Pseudomonadati</taxon>
        <taxon>Pseudomonadota</taxon>
        <taxon>Gammaproteobacteria</taxon>
        <taxon>Pseudomonadales</taxon>
        <taxon>Pseudomonadaceae</taxon>
        <taxon>Pseudomonas</taxon>
    </lineage>
</organism>
<name>A0A9E6TQ94_9PSED</name>
<dbReference type="NCBIfam" id="TIGR01690">
    <property type="entry name" value="ICE_RAQPRD"/>
    <property type="match status" value="1"/>
</dbReference>
<dbReference type="RefSeq" id="WP_186688247.1">
    <property type="nucleotide sequence ID" value="NZ_CP077093.1"/>
</dbReference>
<dbReference type="Proteomes" id="UP000634530">
    <property type="component" value="Chromosome"/>
</dbReference>
<keyword evidence="3" id="KW-1185">Reference proteome</keyword>
<reference evidence="2 3" key="1">
    <citation type="journal article" date="2020" name="Microorganisms">
        <title>Reliable Identification of Environmental Pseudomonas Isolates Using the rpoD Gene.</title>
        <authorList>
            <consortium name="The Broad Institute Genome Sequencing Platform"/>
            <person name="Girard L."/>
            <person name="Lood C."/>
            <person name="Rokni-Zadeh H."/>
            <person name="van Noort V."/>
            <person name="Lavigne R."/>
            <person name="De Mot R."/>
        </authorList>
    </citation>
    <scope>NUCLEOTIDE SEQUENCE [LARGE SCALE GENOMIC DNA]</scope>
    <source>
        <strain evidence="2 3">RW8P3</strain>
    </source>
</reference>
<reference evidence="2 3" key="2">
    <citation type="journal article" date="2021" name="Microorganisms">
        <title>The Ever-Expanding Pseudomonas Genus: Description of 43 New Species and Partition of the Pseudomonas putida Group.</title>
        <authorList>
            <person name="Girard L."/>
            <person name="Lood C."/>
            <person name="Hofte M."/>
            <person name="Vandamme P."/>
            <person name="Rokni-Zadeh H."/>
            <person name="van Noort V."/>
            <person name="Lavigne R."/>
            <person name="De Mot R."/>
        </authorList>
    </citation>
    <scope>NUCLEOTIDE SEQUENCE [LARGE SCALE GENOMIC DNA]</scope>
    <source>
        <strain evidence="2 3">RW8P3</strain>
    </source>
</reference>